<evidence type="ECO:0000256" key="1">
    <source>
        <dbReference type="ARBA" id="ARBA00023015"/>
    </source>
</evidence>
<name>A0A378IUS0_9GAMM</name>
<keyword evidence="1" id="KW-0805">Transcription regulation</keyword>
<sequence length="250" mass="29021">MLTEKKLQKMLLQCNTIKEVTSTLFETAPVDYFSYLEIFNNGRFTLLSSDAKYFSEKIVDGAISSYLKRTIHAEQPMQKFNIMDLIKKEGKSDHYHYFRSIEKGSGDSVFKIYTLGSTTLNNNCNPFYLNNLDSINKFNAIFSKQFEKHSKIISTEIPPEVILKEDNFKLNSDFEKNLIANKFLISKLSKREVEIITLIAKNLTLYEISNYLSLSIRTVENHIANVRKKLSVSSIEKIIYQIFGIRKMYI</sequence>
<organism evidence="5 6">
    <name type="scientific">Legionella feeleii</name>
    <dbReference type="NCBI Taxonomy" id="453"/>
    <lineage>
        <taxon>Bacteria</taxon>
        <taxon>Pseudomonadati</taxon>
        <taxon>Pseudomonadota</taxon>
        <taxon>Gammaproteobacteria</taxon>
        <taxon>Legionellales</taxon>
        <taxon>Legionellaceae</taxon>
        <taxon>Legionella</taxon>
    </lineage>
</organism>
<gene>
    <name evidence="5" type="ORF">NCTC11978_01982</name>
</gene>
<dbReference type="GO" id="GO:0003677">
    <property type="term" value="F:DNA binding"/>
    <property type="evidence" value="ECO:0007669"/>
    <property type="project" value="UniProtKB-KW"/>
</dbReference>
<keyword evidence="3" id="KW-0804">Transcription</keyword>
<dbReference type="RefSeq" id="WP_181874889.1">
    <property type="nucleotide sequence ID" value="NZ_UGNY01000001.1"/>
</dbReference>
<dbReference type="AlphaFoldDB" id="A0A378IUS0"/>
<reference evidence="5 6" key="1">
    <citation type="submission" date="2018-06" db="EMBL/GenBank/DDBJ databases">
        <authorList>
            <consortium name="Pathogen Informatics"/>
            <person name="Doyle S."/>
        </authorList>
    </citation>
    <scope>NUCLEOTIDE SEQUENCE [LARGE SCALE GENOMIC DNA]</scope>
    <source>
        <strain evidence="5 6">NCTC11978</strain>
    </source>
</reference>
<dbReference type="Gene3D" id="1.10.10.10">
    <property type="entry name" value="Winged helix-like DNA-binding domain superfamily/Winged helix DNA-binding domain"/>
    <property type="match status" value="1"/>
</dbReference>
<dbReference type="Pfam" id="PF00196">
    <property type="entry name" value="GerE"/>
    <property type="match status" value="1"/>
</dbReference>
<feature type="domain" description="HTH luxR-type" evidence="4">
    <location>
        <begin position="181"/>
        <end position="246"/>
    </location>
</feature>
<dbReference type="PRINTS" id="PR00038">
    <property type="entry name" value="HTHLUXR"/>
</dbReference>
<dbReference type="PROSITE" id="PS50043">
    <property type="entry name" value="HTH_LUXR_2"/>
    <property type="match status" value="1"/>
</dbReference>
<evidence type="ECO:0000313" key="6">
    <source>
        <dbReference type="Proteomes" id="UP000254033"/>
    </source>
</evidence>
<dbReference type="EMBL" id="UGNY01000001">
    <property type="protein sequence ID" value="STX38793.1"/>
    <property type="molecule type" value="Genomic_DNA"/>
</dbReference>
<dbReference type="InterPro" id="IPR000792">
    <property type="entry name" value="Tscrpt_reg_LuxR_C"/>
</dbReference>
<dbReference type="SUPFAM" id="SSF46894">
    <property type="entry name" value="C-terminal effector domain of the bipartite response regulators"/>
    <property type="match status" value="1"/>
</dbReference>
<dbReference type="InterPro" id="IPR036388">
    <property type="entry name" value="WH-like_DNA-bd_sf"/>
</dbReference>
<keyword evidence="2 5" id="KW-0238">DNA-binding</keyword>
<evidence type="ECO:0000259" key="4">
    <source>
        <dbReference type="PROSITE" id="PS50043"/>
    </source>
</evidence>
<evidence type="ECO:0000256" key="3">
    <source>
        <dbReference type="ARBA" id="ARBA00023163"/>
    </source>
</evidence>
<dbReference type="GO" id="GO:0006355">
    <property type="term" value="P:regulation of DNA-templated transcription"/>
    <property type="evidence" value="ECO:0007669"/>
    <property type="project" value="InterPro"/>
</dbReference>
<dbReference type="Proteomes" id="UP000254033">
    <property type="component" value="Unassembled WGS sequence"/>
</dbReference>
<dbReference type="InterPro" id="IPR016032">
    <property type="entry name" value="Sig_transdc_resp-reg_C-effctor"/>
</dbReference>
<proteinExistence type="predicted"/>
<evidence type="ECO:0000256" key="2">
    <source>
        <dbReference type="ARBA" id="ARBA00023125"/>
    </source>
</evidence>
<evidence type="ECO:0000313" key="5">
    <source>
        <dbReference type="EMBL" id="STX38793.1"/>
    </source>
</evidence>
<accession>A0A378IUS0</accession>
<dbReference type="PANTHER" id="PTHR44688:SF16">
    <property type="entry name" value="DNA-BINDING TRANSCRIPTIONAL ACTIVATOR DEVR_DOSR"/>
    <property type="match status" value="1"/>
</dbReference>
<dbReference type="PANTHER" id="PTHR44688">
    <property type="entry name" value="DNA-BINDING TRANSCRIPTIONAL ACTIVATOR DEVR_DOSR"/>
    <property type="match status" value="1"/>
</dbReference>
<dbReference type="SMART" id="SM00421">
    <property type="entry name" value="HTH_LUXR"/>
    <property type="match status" value="1"/>
</dbReference>
<dbReference type="CDD" id="cd06170">
    <property type="entry name" value="LuxR_C_like"/>
    <property type="match status" value="1"/>
</dbReference>
<protein>
    <submittedName>
        <fullName evidence="5">Transcription regulator protein, response regulator containing CheY-like receiver domain and HTH DNA-binding domain</fullName>
    </submittedName>
</protein>